<dbReference type="GO" id="GO:0006054">
    <property type="term" value="P:N-acetylneuraminate metabolic process"/>
    <property type="evidence" value="ECO:0007669"/>
    <property type="project" value="UniProtKB-ARBA"/>
</dbReference>
<evidence type="ECO:0000256" key="3">
    <source>
        <dbReference type="ARBA" id="ARBA00066534"/>
    </source>
</evidence>
<dbReference type="PANTHER" id="PTHR42966:SF1">
    <property type="entry name" value="SIALIC ACID SYNTHASE"/>
    <property type="match status" value="1"/>
</dbReference>
<dbReference type="GO" id="GO:0016051">
    <property type="term" value="P:carbohydrate biosynthetic process"/>
    <property type="evidence" value="ECO:0007669"/>
    <property type="project" value="InterPro"/>
</dbReference>
<name>A0A1B6E5H8_9HEMI</name>
<sequence length="362" mass="40404">MKKMSAELVITDLKRIGGKNPCFIIAEIGQNHQGNIQIAKKLIQTAKECGADCVKFQKSDLKEKFNHLALARSYLSEHSWGNTYGEHKKYLEFNYQQYGELKEFSEKIGIMFSASAMDQVSLNILNSLNVPFIKIGSGDANNIPLIQLAASTHRPLIISTGMQNIESVRKIYHTVKEVHMNFCILHCVSAYPTPPSEINLRVLTNFQQEFLDIPIGYSGHEIGSAISIAAVAMGAKILERHITLDKSWKGNDHQCSLDPTEFKQLVSDIRLVETAFGNPQKSFQQSEKPCFRKLGKTLVAAMDISEGSVLTADLIKIKVAEPKGIPANYFDLIIGKTIIKSIYKDESILESDIKEDILIKAM</sequence>
<dbReference type="InterPro" id="IPR057736">
    <property type="entry name" value="SAF_PseI/NeuA/NeuB"/>
</dbReference>
<evidence type="ECO:0000256" key="2">
    <source>
        <dbReference type="ARBA" id="ARBA00050599"/>
    </source>
</evidence>
<comment type="catalytic activity">
    <reaction evidence="2">
        <text>aldehydo-N-acetyl-D-mannosamine 6-phosphate + phosphoenolpyruvate + H2O = N-acetylneuraminate 9-phosphate + phosphate</text>
        <dbReference type="Rhea" id="RHEA:80835"/>
        <dbReference type="ChEBI" id="CHEBI:15377"/>
        <dbReference type="ChEBI" id="CHEBI:43474"/>
        <dbReference type="ChEBI" id="CHEBI:58557"/>
        <dbReference type="ChEBI" id="CHEBI:58702"/>
        <dbReference type="ChEBI" id="CHEBI:231734"/>
        <dbReference type="EC" id="2.5.1.57"/>
    </reaction>
    <physiologicalReaction direction="left-to-right" evidence="2">
        <dbReference type="Rhea" id="RHEA:80836"/>
    </physiologicalReaction>
</comment>
<dbReference type="EMBL" id="GEDC01004117">
    <property type="protein sequence ID" value="JAS33181.1"/>
    <property type="molecule type" value="Transcribed_RNA"/>
</dbReference>
<keyword evidence="1" id="KW-0808">Transferase</keyword>
<evidence type="ECO:0000313" key="7">
    <source>
        <dbReference type="EMBL" id="JAS33181.1"/>
    </source>
</evidence>
<evidence type="ECO:0000256" key="1">
    <source>
        <dbReference type="ARBA" id="ARBA00022679"/>
    </source>
</evidence>
<dbReference type="Pfam" id="PF03102">
    <property type="entry name" value="NeuB"/>
    <property type="match status" value="1"/>
</dbReference>
<dbReference type="SUPFAM" id="SSF51569">
    <property type="entry name" value="Aldolase"/>
    <property type="match status" value="1"/>
</dbReference>
<dbReference type="FunFam" id="3.20.20.70:FF:000144">
    <property type="entry name" value="sialic acid synthase"/>
    <property type="match status" value="1"/>
</dbReference>
<dbReference type="SUPFAM" id="SSF51269">
    <property type="entry name" value="AFP III-like domain"/>
    <property type="match status" value="1"/>
</dbReference>
<dbReference type="Pfam" id="PF08666">
    <property type="entry name" value="SAF"/>
    <property type="match status" value="1"/>
</dbReference>
<dbReference type="InterPro" id="IPR013974">
    <property type="entry name" value="SAF"/>
</dbReference>
<dbReference type="GO" id="GO:1901137">
    <property type="term" value="P:carbohydrate derivative biosynthetic process"/>
    <property type="evidence" value="ECO:0007669"/>
    <property type="project" value="UniProtKB-ARBA"/>
</dbReference>
<dbReference type="InterPro" id="IPR013132">
    <property type="entry name" value="PseI/NeuA/B-like_N"/>
</dbReference>
<proteinExistence type="predicted"/>
<dbReference type="InterPro" id="IPR036732">
    <property type="entry name" value="AFP_Neu5c_C_sf"/>
</dbReference>
<evidence type="ECO:0000256" key="5">
    <source>
        <dbReference type="ARBA" id="ARBA00083845"/>
    </source>
</evidence>
<dbReference type="InterPro" id="IPR051690">
    <property type="entry name" value="PseI-like"/>
</dbReference>
<dbReference type="CDD" id="cd11615">
    <property type="entry name" value="SAF_NeuB_like"/>
    <property type="match status" value="1"/>
</dbReference>
<dbReference type="EC" id="2.5.1.57" evidence="3"/>
<feature type="domain" description="AFP-like" evidence="6">
    <location>
        <begin position="297"/>
        <end position="356"/>
    </location>
</feature>
<evidence type="ECO:0000259" key="6">
    <source>
        <dbReference type="PROSITE" id="PS50844"/>
    </source>
</evidence>
<dbReference type="Gene3D" id="3.90.1210.10">
    <property type="entry name" value="Antifreeze-like/N-acetylneuraminic acid synthase C-terminal domain"/>
    <property type="match status" value="1"/>
</dbReference>
<reference evidence="7" key="1">
    <citation type="submission" date="2015-12" db="EMBL/GenBank/DDBJ databases">
        <title>De novo transcriptome assembly of four potential Pierce s Disease insect vectors from Arizona vineyards.</title>
        <authorList>
            <person name="Tassone E.E."/>
        </authorList>
    </citation>
    <scope>NUCLEOTIDE SEQUENCE</scope>
</reference>
<dbReference type="SMART" id="SM00858">
    <property type="entry name" value="SAF"/>
    <property type="match status" value="1"/>
</dbReference>
<dbReference type="AlphaFoldDB" id="A0A1B6E5H8"/>
<protein>
    <recommendedName>
        <fullName evidence="4">N-acetylneuraminate-9-phosphate synthase</fullName>
        <ecNumber evidence="3">2.5.1.57</ecNumber>
    </recommendedName>
    <alternativeName>
        <fullName evidence="5">Sialic acid synthase</fullName>
    </alternativeName>
</protein>
<organism evidence="7">
    <name type="scientific">Clastoptera arizonana</name>
    <name type="common">Arizona spittle bug</name>
    <dbReference type="NCBI Taxonomy" id="38151"/>
    <lineage>
        <taxon>Eukaryota</taxon>
        <taxon>Metazoa</taxon>
        <taxon>Ecdysozoa</taxon>
        <taxon>Arthropoda</taxon>
        <taxon>Hexapoda</taxon>
        <taxon>Insecta</taxon>
        <taxon>Pterygota</taxon>
        <taxon>Neoptera</taxon>
        <taxon>Paraneoptera</taxon>
        <taxon>Hemiptera</taxon>
        <taxon>Auchenorrhyncha</taxon>
        <taxon>Cercopoidea</taxon>
        <taxon>Clastopteridae</taxon>
        <taxon>Clastoptera</taxon>
    </lineage>
</organism>
<dbReference type="PROSITE" id="PS50844">
    <property type="entry name" value="AFP_LIKE"/>
    <property type="match status" value="1"/>
</dbReference>
<dbReference type="PANTHER" id="PTHR42966">
    <property type="entry name" value="N-ACETYLNEURAMINATE SYNTHASE"/>
    <property type="match status" value="1"/>
</dbReference>
<dbReference type="Gene3D" id="3.20.20.70">
    <property type="entry name" value="Aldolase class I"/>
    <property type="match status" value="1"/>
</dbReference>
<gene>
    <name evidence="7" type="ORF">g.40400</name>
</gene>
<dbReference type="InterPro" id="IPR013785">
    <property type="entry name" value="Aldolase_TIM"/>
</dbReference>
<accession>A0A1B6E5H8</accession>
<evidence type="ECO:0000256" key="4">
    <source>
        <dbReference type="ARBA" id="ARBA00067780"/>
    </source>
</evidence>
<dbReference type="GO" id="GO:0047444">
    <property type="term" value="F:N-acylneuraminate-9-phosphate synthase activity"/>
    <property type="evidence" value="ECO:0007669"/>
    <property type="project" value="UniProtKB-EC"/>
</dbReference>
<dbReference type="InterPro" id="IPR006190">
    <property type="entry name" value="SAF_AFP_Neu5Ac"/>
</dbReference>